<gene>
    <name evidence="2" type="ORF">Q5716_14640</name>
</gene>
<dbReference type="EMBL" id="JAUQUB010000005">
    <property type="protein sequence ID" value="MDO7883468.1"/>
    <property type="molecule type" value="Genomic_DNA"/>
</dbReference>
<organism evidence="2 3">
    <name type="scientific">Antiquaquibacter soli</name>
    <dbReference type="NCBI Taxonomy" id="3064523"/>
    <lineage>
        <taxon>Bacteria</taxon>
        <taxon>Bacillati</taxon>
        <taxon>Actinomycetota</taxon>
        <taxon>Actinomycetes</taxon>
        <taxon>Micrococcales</taxon>
        <taxon>Microbacteriaceae</taxon>
        <taxon>Antiquaquibacter</taxon>
    </lineage>
</organism>
<feature type="chain" id="PRO_5046903245" evidence="1">
    <location>
        <begin position="25"/>
        <end position="449"/>
    </location>
</feature>
<dbReference type="RefSeq" id="WP_305003894.1">
    <property type="nucleotide sequence ID" value="NZ_JAUQUB010000005.1"/>
</dbReference>
<dbReference type="PANTHER" id="PTHR43649:SF12">
    <property type="entry name" value="DIACETYLCHITOBIOSE BINDING PROTEIN DASA"/>
    <property type="match status" value="1"/>
</dbReference>
<dbReference type="Gene3D" id="3.40.190.10">
    <property type="entry name" value="Periplasmic binding protein-like II"/>
    <property type="match status" value="2"/>
</dbReference>
<keyword evidence="1" id="KW-0732">Signal</keyword>
<evidence type="ECO:0000313" key="3">
    <source>
        <dbReference type="Proteomes" id="UP001241072"/>
    </source>
</evidence>
<feature type="signal peptide" evidence="1">
    <location>
        <begin position="1"/>
        <end position="24"/>
    </location>
</feature>
<dbReference type="PANTHER" id="PTHR43649">
    <property type="entry name" value="ARABINOSE-BINDING PROTEIN-RELATED"/>
    <property type="match status" value="1"/>
</dbReference>
<dbReference type="InterPro" id="IPR006059">
    <property type="entry name" value="SBP"/>
</dbReference>
<evidence type="ECO:0000313" key="2">
    <source>
        <dbReference type="EMBL" id="MDO7883468.1"/>
    </source>
</evidence>
<comment type="caution">
    <text evidence="2">The sequence shown here is derived from an EMBL/GenBank/DDBJ whole genome shotgun (WGS) entry which is preliminary data.</text>
</comment>
<dbReference type="SUPFAM" id="SSF53850">
    <property type="entry name" value="Periplasmic binding protein-like II"/>
    <property type="match status" value="1"/>
</dbReference>
<evidence type="ECO:0000256" key="1">
    <source>
        <dbReference type="SAM" id="SignalP"/>
    </source>
</evidence>
<sequence>MKSMPIAAAPIAALALILAGCVPGGSGPAPDSDREVVTDPSKMGEVTVTVLDTFTDDASPIGRWMTSVVDSFEKEYPNITIERQSENSNDVNSTLRLRLSEAGAPDIVPANQGWSGVGDLAASGLLLNLDPYSDAYGWPDSLPDTILQQSMATSDGTDIGQGSQYGMPINQGAFVTAFYNRDILDSLGLEEPQTWDDFEAALAAAKSAGEVPIALGTQDGWPASATLLAIQAAVGDGDAIRDFVFAKGGDAASTGLEDAAAIYQQWVDADYFTPDFAGVPSSDAGQDFVEGTGLFTFWYSGFLPFADQEQADRFGQFILPRQDGGPLTAVGSSSQNFSIAANSEEADAAALFLDWMASPTAGEAAMDNQIIPMFGSFTPDTDSVMLNDGIESLNAVTEANGYLPYFDWATPTMLDALTVNLQLMFDGQGTPAQVVEAAQSNYDEFRSTK</sequence>
<reference evidence="2 3" key="1">
    <citation type="submission" date="2023-07" db="EMBL/GenBank/DDBJ databases">
        <title>Protaetiibacter sp. nov WY-16 isolated from soil.</title>
        <authorList>
            <person name="Liu B."/>
            <person name="Wan Y."/>
        </authorList>
    </citation>
    <scope>NUCLEOTIDE SEQUENCE [LARGE SCALE GENOMIC DNA]</scope>
    <source>
        <strain evidence="2 3">WY-16</strain>
    </source>
</reference>
<dbReference type="PROSITE" id="PS51257">
    <property type="entry name" value="PROKAR_LIPOPROTEIN"/>
    <property type="match status" value="1"/>
</dbReference>
<name>A0ABT9BR32_9MICO</name>
<dbReference type="InterPro" id="IPR050490">
    <property type="entry name" value="Bact_solute-bd_prot1"/>
</dbReference>
<keyword evidence="3" id="KW-1185">Reference proteome</keyword>
<proteinExistence type="predicted"/>
<dbReference type="Proteomes" id="UP001241072">
    <property type="component" value="Unassembled WGS sequence"/>
</dbReference>
<protein>
    <submittedName>
        <fullName evidence="2">Extracellular solute-binding protein</fullName>
    </submittedName>
</protein>
<dbReference type="Pfam" id="PF01547">
    <property type="entry name" value="SBP_bac_1"/>
    <property type="match status" value="1"/>
</dbReference>
<accession>A0ABT9BR32</accession>